<dbReference type="GO" id="GO:0005975">
    <property type="term" value="P:carbohydrate metabolic process"/>
    <property type="evidence" value="ECO:0007669"/>
    <property type="project" value="InterPro"/>
</dbReference>
<dbReference type="Proteomes" id="UP000241436">
    <property type="component" value="Unassembled WGS sequence"/>
</dbReference>
<evidence type="ECO:0000256" key="3">
    <source>
        <dbReference type="ARBA" id="ARBA00023295"/>
    </source>
</evidence>
<keyword evidence="5" id="KW-1185">Reference proteome</keyword>
<protein>
    <submittedName>
        <fullName evidence="4">Cellulase</fullName>
    </submittedName>
</protein>
<dbReference type="Pfam" id="PF01270">
    <property type="entry name" value="Glyco_hydro_8"/>
    <property type="match status" value="1"/>
</dbReference>
<dbReference type="PRINTS" id="PR00735">
    <property type="entry name" value="GLHYDRLASE8"/>
</dbReference>
<dbReference type="AlphaFoldDB" id="A0A2T4TVX0"/>
<comment type="similarity">
    <text evidence="1">Belongs to the glycosyl hydrolase 8 (cellulase D) family.</text>
</comment>
<gene>
    <name evidence="4" type="ORF">CLG94_10555</name>
</gene>
<evidence type="ECO:0000313" key="4">
    <source>
        <dbReference type="EMBL" id="PTL35266.1"/>
    </source>
</evidence>
<keyword evidence="3" id="KW-0326">Glycosidase</keyword>
<sequence length="391" mass="44307">MTSGIWIIRVVGVISLLVVTCTASAYGPRVEIDPAVDLIARAWSGYGKRFIQQDGRVQRPRNGGDTVSEGQAYALLIASLLDDRKTFDRVLDWTERHLSRKGRTGDHLLAWHWEPGKGVTDWNSASDADLDYALALITASARWRDERYARKARLVMSDLLNLETEVINRRRYLMPGSWRKGRASYIINPSYSSPAHFRIFFACTGDPRWNDLIEGSYHLIETVSKGFAGVPGVGLVPDWLLLTADGALMRATGFSDRFSWDAIRTPWRLGMDALWFGEDRARQYLDGMSDFYTREWERHGGRFFAEYTYEGTPAQRYERVAAYAMSLSALARSNSPVLPGVLVKLRNAFNKEASLFEGSDDYYTNSLVLLALIFYREGTLPTLDPRNISCR</sequence>
<dbReference type="OrthoDB" id="5482597at2"/>
<dbReference type="InterPro" id="IPR012341">
    <property type="entry name" value="6hp_glycosidase-like_sf"/>
</dbReference>
<dbReference type="InterPro" id="IPR008928">
    <property type="entry name" value="6-hairpin_glycosidase_sf"/>
</dbReference>
<dbReference type="EMBL" id="NVQC01000027">
    <property type="protein sequence ID" value="PTL35266.1"/>
    <property type="molecule type" value="Genomic_DNA"/>
</dbReference>
<dbReference type="SUPFAM" id="SSF48208">
    <property type="entry name" value="Six-hairpin glycosidases"/>
    <property type="match status" value="1"/>
</dbReference>
<name>A0A2T4TVX0_9BACT</name>
<comment type="caution">
    <text evidence="4">The sequence shown here is derived from an EMBL/GenBank/DDBJ whole genome shotgun (WGS) entry which is preliminary data.</text>
</comment>
<keyword evidence="2" id="KW-0378">Hydrolase</keyword>
<organism evidence="4 5">
    <name type="scientific">Candidatus Methylomirabilis limnetica</name>
    <dbReference type="NCBI Taxonomy" id="2033718"/>
    <lineage>
        <taxon>Bacteria</taxon>
        <taxon>Candidatus Methylomirabilota</taxon>
        <taxon>Candidatus Methylomirabilia</taxon>
        <taxon>Candidatus Methylomirabilales</taxon>
        <taxon>Candidatus Methylomirabilaceae</taxon>
        <taxon>Candidatus Methylomirabilis</taxon>
    </lineage>
</organism>
<proteinExistence type="inferred from homology"/>
<evidence type="ECO:0000256" key="2">
    <source>
        <dbReference type="ARBA" id="ARBA00022801"/>
    </source>
</evidence>
<dbReference type="GO" id="GO:0004553">
    <property type="term" value="F:hydrolase activity, hydrolyzing O-glycosyl compounds"/>
    <property type="evidence" value="ECO:0007669"/>
    <property type="project" value="InterPro"/>
</dbReference>
<reference evidence="5" key="2">
    <citation type="journal article" date="2018" name="Environ. Microbiol.">
        <title>Bloom of a denitrifying methanotroph, 'Candidatus Methylomirabilis limnetica', in a deep stratified lake.</title>
        <authorList>
            <person name="Graf J.S."/>
            <person name="Mayr M.J."/>
            <person name="Marchant H.K."/>
            <person name="Tienken D."/>
            <person name="Hach P.F."/>
            <person name="Brand A."/>
            <person name="Schubert C.J."/>
            <person name="Kuypers M.M."/>
            <person name="Milucka J."/>
        </authorList>
    </citation>
    <scope>NUCLEOTIDE SEQUENCE [LARGE SCALE GENOMIC DNA]</scope>
    <source>
        <strain evidence="5">Zug</strain>
    </source>
</reference>
<dbReference type="InterPro" id="IPR002037">
    <property type="entry name" value="Glyco_hydro_8"/>
</dbReference>
<dbReference type="RefSeq" id="WP_107563368.1">
    <property type="nucleotide sequence ID" value="NZ_NVQC01000027.1"/>
</dbReference>
<evidence type="ECO:0000256" key="1">
    <source>
        <dbReference type="ARBA" id="ARBA00009209"/>
    </source>
</evidence>
<dbReference type="Gene3D" id="1.50.10.10">
    <property type="match status" value="1"/>
</dbReference>
<evidence type="ECO:0000313" key="5">
    <source>
        <dbReference type="Proteomes" id="UP000241436"/>
    </source>
</evidence>
<reference evidence="4 5" key="1">
    <citation type="submission" date="2017-09" db="EMBL/GenBank/DDBJ databases">
        <title>Bloom of a denitrifying methanotroph, Candidatus Methylomirabilis limnetica, in a deep stratified lake.</title>
        <authorList>
            <person name="Graf J.S."/>
            <person name="Marchant H.K."/>
            <person name="Tienken D."/>
            <person name="Hach P.F."/>
            <person name="Brand A."/>
            <person name="Schubert C.J."/>
            <person name="Kuypers M.M."/>
            <person name="Milucka J."/>
        </authorList>
    </citation>
    <scope>NUCLEOTIDE SEQUENCE [LARGE SCALE GENOMIC DNA]</scope>
    <source>
        <strain evidence="4 5">Zug</strain>
    </source>
</reference>
<accession>A0A2T4TVX0</accession>